<sequence length="103" mass="11759">MKDVFEELEAEVAQYAIDRKHDAIELQNLLIANDNLIAECLSQEVLCVATNSELNVARFTEMHVANTSAKTRCLAFEDELANLRKTNNHDNQKELINHFSKLE</sequence>
<protein>
    <submittedName>
        <fullName evidence="1">Uncharacterized protein</fullName>
    </submittedName>
</protein>
<name>A0A699VPJ9_TANCI</name>
<reference evidence="1" key="1">
    <citation type="journal article" date="2019" name="Sci. Rep.">
        <title>Draft genome of Tanacetum cinerariifolium, the natural source of mosquito coil.</title>
        <authorList>
            <person name="Yamashiro T."/>
            <person name="Shiraishi A."/>
            <person name="Satake H."/>
            <person name="Nakayama K."/>
        </authorList>
    </citation>
    <scope>NUCLEOTIDE SEQUENCE</scope>
</reference>
<evidence type="ECO:0000313" key="1">
    <source>
        <dbReference type="EMBL" id="GFD35266.1"/>
    </source>
</evidence>
<gene>
    <name evidence="1" type="ORF">Tci_907235</name>
</gene>
<proteinExistence type="predicted"/>
<organism evidence="1">
    <name type="scientific">Tanacetum cinerariifolium</name>
    <name type="common">Dalmatian daisy</name>
    <name type="synonym">Chrysanthemum cinerariifolium</name>
    <dbReference type="NCBI Taxonomy" id="118510"/>
    <lineage>
        <taxon>Eukaryota</taxon>
        <taxon>Viridiplantae</taxon>
        <taxon>Streptophyta</taxon>
        <taxon>Embryophyta</taxon>
        <taxon>Tracheophyta</taxon>
        <taxon>Spermatophyta</taxon>
        <taxon>Magnoliopsida</taxon>
        <taxon>eudicotyledons</taxon>
        <taxon>Gunneridae</taxon>
        <taxon>Pentapetalae</taxon>
        <taxon>asterids</taxon>
        <taxon>campanulids</taxon>
        <taxon>Asterales</taxon>
        <taxon>Asteraceae</taxon>
        <taxon>Asteroideae</taxon>
        <taxon>Anthemideae</taxon>
        <taxon>Anthemidinae</taxon>
        <taxon>Tanacetum</taxon>
    </lineage>
</organism>
<accession>A0A699VPJ9</accession>
<dbReference type="AlphaFoldDB" id="A0A699VPJ9"/>
<dbReference type="EMBL" id="BKCJ011456526">
    <property type="protein sequence ID" value="GFD35266.1"/>
    <property type="molecule type" value="Genomic_DNA"/>
</dbReference>
<feature type="non-terminal residue" evidence="1">
    <location>
        <position position="103"/>
    </location>
</feature>
<comment type="caution">
    <text evidence="1">The sequence shown here is derived from an EMBL/GenBank/DDBJ whole genome shotgun (WGS) entry which is preliminary data.</text>
</comment>